<dbReference type="Gene3D" id="3.40.50.2000">
    <property type="entry name" value="Glycogen Phosphorylase B"/>
    <property type="match status" value="1"/>
</dbReference>
<name>A0AAW0L0Z8_QUESU</name>
<dbReference type="PANTHER" id="PTHR11926:SF1526">
    <property type="entry name" value="GLYCOSYLTRANSFERASE"/>
    <property type="match status" value="1"/>
</dbReference>
<dbReference type="SUPFAM" id="SSF53756">
    <property type="entry name" value="UDP-Glycosyltransferase/glycogen phosphorylase"/>
    <property type="match status" value="1"/>
</dbReference>
<dbReference type="Proteomes" id="UP000237347">
    <property type="component" value="Unassembled WGS sequence"/>
</dbReference>
<dbReference type="GO" id="GO:0080044">
    <property type="term" value="F:quercetin 7-O-glucosyltransferase activity"/>
    <property type="evidence" value="ECO:0007669"/>
    <property type="project" value="TreeGrafter"/>
</dbReference>
<evidence type="ECO:0000313" key="2">
    <source>
        <dbReference type="EMBL" id="KAK7844331.1"/>
    </source>
</evidence>
<dbReference type="GO" id="GO:0080043">
    <property type="term" value="F:quercetin 3-O-glucosyltransferase activity"/>
    <property type="evidence" value="ECO:0007669"/>
    <property type="project" value="TreeGrafter"/>
</dbReference>
<comment type="similarity">
    <text evidence="1">Belongs to the UDP-glycosyltransferase family.</text>
</comment>
<feature type="non-terminal residue" evidence="2">
    <location>
        <position position="1"/>
    </location>
</feature>
<proteinExistence type="inferred from homology"/>
<organism evidence="2 3">
    <name type="scientific">Quercus suber</name>
    <name type="common">Cork oak</name>
    <dbReference type="NCBI Taxonomy" id="58331"/>
    <lineage>
        <taxon>Eukaryota</taxon>
        <taxon>Viridiplantae</taxon>
        <taxon>Streptophyta</taxon>
        <taxon>Embryophyta</taxon>
        <taxon>Tracheophyta</taxon>
        <taxon>Spermatophyta</taxon>
        <taxon>Magnoliopsida</taxon>
        <taxon>eudicotyledons</taxon>
        <taxon>Gunneridae</taxon>
        <taxon>Pentapetalae</taxon>
        <taxon>rosids</taxon>
        <taxon>fabids</taxon>
        <taxon>Fagales</taxon>
        <taxon>Fagaceae</taxon>
        <taxon>Quercus</taxon>
    </lineage>
</organism>
<gene>
    <name evidence="2" type="primary">UGT74F1_0</name>
    <name evidence="2" type="ORF">CFP56_010997</name>
</gene>
<dbReference type="AlphaFoldDB" id="A0AAW0L0Z8"/>
<reference evidence="2 3" key="1">
    <citation type="journal article" date="2018" name="Sci. Data">
        <title>The draft genome sequence of cork oak.</title>
        <authorList>
            <person name="Ramos A.M."/>
            <person name="Usie A."/>
            <person name="Barbosa P."/>
            <person name="Barros P.M."/>
            <person name="Capote T."/>
            <person name="Chaves I."/>
            <person name="Simoes F."/>
            <person name="Abreu I."/>
            <person name="Carrasquinho I."/>
            <person name="Faro C."/>
            <person name="Guimaraes J.B."/>
            <person name="Mendonca D."/>
            <person name="Nobrega F."/>
            <person name="Rodrigues L."/>
            <person name="Saibo N.J.M."/>
            <person name="Varela M.C."/>
            <person name="Egas C."/>
            <person name="Matos J."/>
            <person name="Miguel C.M."/>
            <person name="Oliveira M.M."/>
            <person name="Ricardo C.P."/>
            <person name="Goncalves S."/>
        </authorList>
    </citation>
    <scope>NUCLEOTIDE SEQUENCE [LARGE SCALE GENOMIC DNA]</scope>
    <source>
        <strain evidence="3">cv. HL8</strain>
    </source>
</reference>
<protein>
    <submittedName>
        <fullName evidence="2">Udp-glycosyltransferase 74f1</fullName>
    </submittedName>
</protein>
<comment type="caution">
    <text evidence="2">The sequence shown here is derived from an EMBL/GenBank/DDBJ whole genome shotgun (WGS) entry which is preliminary data.</text>
</comment>
<sequence>LWLRQRDRSVVSFNGGGNVSLSLQVWDALRNVDFRTPKSSDFIQRHTSSRKVSTQMRPLNAALDLAIKLKNSILEAIYHRLNGYMTGFYRNSSKQLLNHFLQGNKKTMGTSLNKTRKISNQKGQLLCALILPLPNVWPPKVSRPLATTHYTVKSIHATTVGVEPISDCYEEGGYKQTPSTEAYLESFKSVGSKTLSELISKFKDSDSPVNCIVYDSLLPWALDVARQFGIYGAVFLTNSASVCSIVARLNLPVKQETGPVLLPGLPSLGLSYLPSFLAQPSSNWAFLAVIMENFGCLDKNDWVFCNKLVKAMLVLWPLVMVGPMVPSAYLDQPINGDIAYGAILRELSSDQASEGHVGTLALGDGWSNGAISLSRPADQWRHSLWSHSSGA</sequence>
<dbReference type="EMBL" id="PKMF04000187">
    <property type="protein sequence ID" value="KAK7844331.1"/>
    <property type="molecule type" value="Genomic_DNA"/>
</dbReference>
<dbReference type="PANTHER" id="PTHR11926">
    <property type="entry name" value="GLUCOSYL/GLUCURONOSYL TRANSFERASES"/>
    <property type="match status" value="1"/>
</dbReference>
<evidence type="ECO:0000256" key="1">
    <source>
        <dbReference type="ARBA" id="ARBA00009995"/>
    </source>
</evidence>
<accession>A0AAW0L0Z8</accession>
<keyword evidence="3" id="KW-1185">Reference proteome</keyword>
<evidence type="ECO:0000313" key="3">
    <source>
        <dbReference type="Proteomes" id="UP000237347"/>
    </source>
</evidence>